<dbReference type="Proteomes" id="UP001460270">
    <property type="component" value="Unassembled WGS sequence"/>
</dbReference>
<accession>A0AAW0P669</accession>
<evidence type="ECO:0000313" key="2">
    <source>
        <dbReference type="Proteomes" id="UP001460270"/>
    </source>
</evidence>
<reference evidence="2" key="1">
    <citation type="submission" date="2024-04" db="EMBL/GenBank/DDBJ databases">
        <title>Salinicola lusitanus LLJ914,a marine bacterium isolated from the Okinawa Trough.</title>
        <authorList>
            <person name="Li J."/>
        </authorList>
    </citation>
    <scope>NUCLEOTIDE SEQUENCE [LARGE SCALE GENOMIC DNA]</scope>
</reference>
<name>A0AAW0P669_9GOBI</name>
<keyword evidence="2" id="KW-1185">Reference proteome</keyword>
<proteinExistence type="predicted"/>
<dbReference type="PANTHER" id="PTHR31751:SF44">
    <property type="entry name" value="SI:CH211-211K8.4-RELATED"/>
    <property type="match status" value="1"/>
</dbReference>
<gene>
    <name evidence="1" type="ORF">WMY93_013485</name>
</gene>
<comment type="caution">
    <text evidence="1">The sequence shown here is derived from an EMBL/GenBank/DDBJ whole genome shotgun (WGS) entry which is preliminary data.</text>
</comment>
<sequence length="513" mass="58871">MSYRTQTPDNICAEIEMAWNNCGFPRKRPHWDSMEELAPINNDILLESKENTDCSSGLPHSTLTPQVPVDIDALGEECPARSNTKYVVYESCLRQLFSSCPVCSMPCEVKSRCMGTLVTFDQHCPHCNYSRDWKSQPVIGSTALGNLQMSAAIYFTGLSFYQVEKFCKTLQLQSFNYDIFRKLARNYLEPAIVHKWNVDQQQIFDQLQEDGRKVKVSGDMWTDSARPTEYGCYTLTHQNSNTIIDLQLVHRNESGKGHMKTQGLKQCLDRLNVQGLEVDYIVTESCPKTQKILEKQNISHFYNSQTFAKELSKKLEKLSRHKDCAVLKKWLHFIKNHLYWSVTSSTSGAEKVAKWTSLINHMQNIHQHQNPLCPMCTHPDVTLNDSQKWLQQGSWAVTEVDKILNSKHVLEDIAKLCSNIQTHSVDTFHNLIQEFTPKNVVFPPTGMLCRLYLAAMHHNENADLEQRSDLSMSSKEENKTETTYNYLDELVNLSFEVLHDPAPFIEEMKKTVG</sequence>
<dbReference type="EMBL" id="JBBPFD010000009">
    <property type="protein sequence ID" value="KAK7913274.1"/>
    <property type="molecule type" value="Genomic_DNA"/>
</dbReference>
<dbReference type="PANTHER" id="PTHR31751">
    <property type="entry name" value="SI:CH211-108C17.2-RELATED-RELATED"/>
    <property type="match status" value="1"/>
</dbReference>
<organism evidence="1 2">
    <name type="scientific">Mugilogobius chulae</name>
    <name type="common">yellowstripe goby</name>
    <dbReference type="NCBI Taxonomy" id="88201"/>
    <lineage>
        <taxon>Eukaryota</taxon>
        <taxon>Metazoa</taxon>
        <taxon>Chordata</taxon>
        <taxon>Craniata</taxon>
        <taxon>Vertebrata</taxon>
        <taxon>Euteleostomi</taxon>
        <taxon>Actinopterygii</taxon>
        <taxon>Neopterygii</taxon>
        <taxon>Teleostei</taxon>
        <taxon>Neoteleostei</taxon>
        <taxon>Acanthomorphata</taxon>
        <taxon>Gobiaria</taxon>
        <taxon>Gobiiformes</taxon>
        <taxon>Gobioidei</taxon>
        <taxon>Gobiidae</taxon>
        <taxon>Gobionellinae</taxon>
        <taxon>Mugilogobius</taxon>
    </lineage>
</organism>
<evidence type="ECO:0000313" key="1">
    <source>
        <dbReference type="EMBL" id="KAK7913274.1"/>
    </source>
</evidence>
<dbReference type="AlphaFoldDB" id="A0AAW0P669"/>
<protein>
    <submittedName>
        <fullName evidence="1">Uncharacterized protein</fullName>
    </submittedName>
</protein>